<evidence type="ECO:0000259" key="4">
    <source>
        <dbReference type="Pfam" id="PF17210"/>
    </source>
</evidence>
<name>A0AAU8FJW9_9BACT</name>
<feature type="domain" description="SD-repeat containing protein B" evidence="4">
    <location>
        <begin position="585"/>
        <end position="707"/>
    </location>
</feature>
<comment type="subcellular location">
    <subcellularLocation>
        <location evidence="1">Secreted</location>
    </subcellularLocation>
</comment>
<dbReference type="AlphaFoldDB" id="A0AAU8FJW9"/>
<dbReference type="NCBIfam" id="TIGR04183">
    <property type="entry name" value="Por_Secre_tail"/>
    <property type="match status" value="1"/>
</dbReference>
<evidence type="ECO:0000256" key="1">
    <source>
        <dbReference type="ARBA" id="ARBA00004613"/>
    </source>
</evidence>
<dbReference type="GO" id="GO:0005576">
    <property type="term" value="C:extracellular region"/>
    <property type="evidence" value="ECO:0007669"/>
    <property type="project" value="UniProtKB-SubCell"/>
</dbReference>
<dbReference type="Pfam" id="PF17210">
    <property type="entry name" value="SdrD_B"/>
    <property type="match status" value="1"/>
</dbReference>
<protein>
    <submittedName>
        <fullName evidence="6">SdrD B-like domain-containing protein</fullName>
    </submittedName>
</protein>
<dbReference type="RefSeq" id="WP_353719828.1">
    <property type="nucleotide sequence ID" value="NZ_CP159289.1"/>
</dbReference>
<dbReference type="Gene3D" id="2.60.40.10">
    <property type="entry name" value="Immunoglobulins"/>
    <property type="match status" value="1"/>
</dbReference>
<feature type="domain" description="Secretion system C-terminal sorting" evidence="5">
    <location>
        <begin position="738"/>
        <end position="812"/>
    </location>
</feature>
<evidence type="ECO:0000256" key="3">
    <source>
        <dbReference type="ARBA" id="ARBA00022729"/>
    </source>
</evidence>
<reference evidence="6" key="1">
    <citation type="submission" date="2024-06" db="EMBL/GenBank/DDBJ databases">
        <title>Sequencing and assembly of the genome of Dyadobacter sp. strain 676, a symbiont of Cyamopsis tetragonoloba.</title>
        <authorList>
            <person name="Guro P."/>
            <person name="Sazanova A."/>
            <person name="Kuznetsova I."/>
            <person name="Belimov A."/>
            <person name="Safronova V."/>
        </authorList>
    </citation>
    <scope>NUCLEOTIDE SEQUENCE</scope>
    <source>
        <strain evidence="6">676</strain>
    </source>
</reference>
<dbReference type="InterPro" id="IPR026444">
    <property type="entry name" value="Secre_tail"/>
</dbReference>
<proteinExistence type="predicted"/>
<evidence type="ECO:0000256" key="2">
    <source>
        <dbReference type="ARBA" id="ARBA00022525"/>
    </source>
</evidence>
<gene>
    <name evidence="6" type="ORF">ABV298_30155</name>
</gene>
<evidence type="ECO:0000313" key="6">
    <source>
        <dbReference type="EMBL" id="XCH24511.1"/>
    </source>
</evidence>
<dbReference type="InterPro" id="IPR013783">
    <property type="entry name" value="Ig-like_fold"/>
</dbReference>
<dbReference type="SUPFAM" id="SSF117074">
    <property type="entry name" value="Hypothetical protein PA1324"/>
    <property type="match status" value="1"/>
</dbReference>
<evidence type="ECO:0000259" key="5">
    <source>
        <dbReference type="Pfam" id="PF18962"/>
    </source>
</evidence>
<dbReference type="Pfam" id="PF18962">
    <property type="entry name" value="Por_Secre_tail"/>
    <property type="match status" value="1"/>
</dbReference>
<dbReference type="InterPro" id="IPR033764">
    <property type="entry name" value="Sdr_B"/>
</dbReference>
<dbReference type="SUPFAM" id="SSF63829">
    <property type="entry name" value="Calcium-dependent phosphotriesterase"/>
    <property type="match status" value="1"/>
</dbReference>
<dbReference type="EMBL" id="CP159289">
    <property type="protein sequence ID" value="XCH24511.1"/>
    <property type="molecule type" value="Genomic_DNA"/>
</dbReference>
<keyword evidence="2" id="KW-0964">Secreted</keyword>
<organism evidence="6">
    <name type="scientific">Dyadobacter sp. 676</name>
    <dbReference type="NCBI Taxonomy" id="3088362"/>
    <lineage>
        <taxon>Bacteria</taxon>
        <taxon>Pseudomonadati</taxon>
        <taxon>Bacteroidota</taxon>
        <taxon>Cytophagia</taxon>
        <taxon>Cytophagales</taxon>
        <taxon>Spirosomataceae</taxon>
        <taxon>Dyadobacter</taxon>
    </lineage>
</organism>
<keyword evidence="3" id="KW-0732">Signal</keyword>
<sequence>MKQLYLLILVNLCLATQNPLFSQVSGYVHRYSSSPLSNDRPRGGFMKVGVRAYDAQGKFLTSATSDAMGYYQLDVPAGQRVRLEFDQLPQGFGPAPGQSRTKFLTSPASINLALWQPGQFVGSHPRAVQSLYTTSNSKKAGEPQAALVSYQAGDSTTGEAMTLANSAQVGSLWGIAYDRSSRRLFATAFAKRHSPIGPLGLGGIYVVNPEKQDVKPFVDLSALGIPTAPANYLREVASEESAFSHDSLMFSFVGKTGLGGIDVSDDGRELWVTNLFDRKLYKIALSSAERSPAATDITGYSIPSVGRNGVTRPFAVKFYGGKVYVGVVSDATGEKATDADLTATVLAFDPARQKFETVFSMALNYTRGTLDYGVSGWRPWTDDYQKAVLANNNGWMIYPQPILADIEFDTDGSMIIGLMDRLGHQTGEGQLYRPKGIRQLQQVRGLAGGDVLRIAYRGNERAAKRYELEHNGQAGDRISAGQGNGEGPQGGEFYFDDAFKASGITWHQETAAGGLALLPDQDLLLVAAREPEQEGYLGGGVKWFDNSTGAAVKGLSLLSKNQINPFGKANNVGDIELITEVPPTEIGDRIWQDCDEDGIQDAEETALADINVGLYQGDTLLAAVRTDSLGHYAFNDTLVSGGIKARTAYELRVAVKQPGYAQLEPTASLQGGNREIDSDAMLINNYAVIKFTTNAPGQNIHDLDFGFRCLDKPQTAARLNAEEQADTLDSEDRGLVVSPNPASDYVVIRYRSKNNQGSIQLLITDINGRPLMAQRVELNEGRYQTRFNLTHQPPGSYIIAIQDGSMKVSETIIKQ</sequence>
<accession>A0AAU8FJW9</accession>